<evidence type="ECO:0000313" key="2">
    <source>
        <dbReference type="EMBL" id="CAG8610838.1"/>
    </source>
</evidence>
<organism evidence="2 3">
    <name type="scientific">Ambispora leptoticha</name>
    <dbReference type="NCBI Taxonomy" id="144679"/>
    <lineage>
        <taxon>Eukaryota</taxon>
        <taxon>Fungi</taxon>
        <taxon>Fungi incertae sedis</taxon>
        <taxon>Mucoromycota</taxon>
        <taxon>Glomeromycotina</taxon>
        <taxon>Glomeromycetes</taxon>
        <taxon>Archaeosporales</taxon>
        <taxon>Ambisporaceae</taxon>
        <taxon>Ambispora</taxon>
    </lineage>
</organism>
<accession>A0A9N9CT39</accession>
<keyword evidence="1" id="KW-0175">Coiled coil</keyword>
<gene>
    <name evidence="2" type="ORF">ALEPTO_LOCUS8554</name>
</gene>
<sequence>MFPNTLSLIIIYVDNPPLKSRTASINQEIRKDSRKRLLVQLATCQGTYRPQNLDAMNDRIAEQQQKFSQEEKKKLIEQIRSLEEQGKQLKHQIANTTGGFFANA</sequence>
<protein>
    <submittedName>
        <fullName evidence="2">9582_t:CDS:1</fullName>
    </submittedName>
</protein>
<dbReference type="Proteomes" id="UP000789508">
    <property type="component" value="Unassembled WGS sequence"/>
</dbReference>
<evidence type="ECO:0000256" key="1">
    <source>
        <dbReference type="SAM" id="Coils"/>
    </source>
</evidence>
<dbReference type="AlphaFoldDB" id="A0A9N9CT39"/>
<dbReference type="EMBL" id="CAJVPS010005044">
    <property type="protein sequence ID" value="CAG8610838.1"/>
    <property type="molecule type" value="Genomic_DNA"/>
</dbReference>
<evidence type="ECO:0000313" key="3">
    <source>
        <dbReference type="Proteomes" id="UP000789508"/>
    </source>
</evidence>
<feature type="coiled-coil region" evidence="1">
    <location>
        <begin position="53"/>
        <end position="92"/>
    </location>
</feature>
<proteinExistence type="predicted"/>
<name>A0A9N9CT39_9GLOM</name>
<comment type="caution">
    <text evidence="2">The sequence shown here is derived from an EMBL/GenBank/DDBJ whole genome shotgun (WGS) entry which is preliminary data.</text>
</comment>
<keyword evidence="3" id="KW-1185">Reference proteome</keyword>
<reference evidence="2" key="1">
    <citation type="submission" date="2021-06" db="EMBL/GenBank/DDBJ databases">
        <authorList>
            <person name="Kallberg Y."/>
            <person name="Tangrot J."/>
            <person name="Rosling A."/>
        </authorList>
    </citation>
    <scope>NUCLEOTIDE SEQUENCE</scope>
    <source>
        <strain evidence="2">FL130A</strain>
    </source>
</reference>